<protein>
    <submittedName>
        <fullName evidence="1">Uncharacterized protein</fullName>
    </submittedName>
</protein>
<proteinExistence type="predicted"/>
<dbReference type="AlphaFoldDB" id="A0A8S1XUB9"/>
<dbReference type="EMBL" id="CAJJDO010000138">
    <property type="protein sequence ID" value="CAD8204800.1"/>
    <property type="molecule type" value="Genomic_DNA"/>
</dbReference>
<reference evidence="1" key="1">
    <citation type="submission" date="2021-01" db="EMBL/GenBank/DDBJ databases">
        <authorList>
            <consortium name="Genoscope - CEA"/>
            <person name="William W."/>
        </authorList>
    </citation>
    <scope>NUCLEOTIDE SEQUENCE</scope>
</reference>
<dbReference type="Proteomes" id="UP000689195">
    <property type="component" value="Unassembled WGS sequence"/>
</dbReference>
<keyword evidence="2" id="KW-1185">Reference proteome</keyword>
<sequence length="168" mass="19606">MENLELKLQSTKEKQQYHSLFSNDNFKVGRLKVIKGEQLKNVGGQYYNIKLYSNEGKTQGLWKLINGEDNLIKIVSRMENGLIYVIDFGTIQKRGKKLENAIFFKGVYGISLSKQLVEGIKMKWSDVKYIGAQKWGKSWYMEYIMDQGFKINVCLLIRSILYFLKVIQ</sequence>
<organism evidence="1 2">
    <name type="scientific">Paramecium pentaurelia</name>
    <dbReference type="NCBI Taxonomy" id="43138"/>
    <lineage>
        <taxon>Eukaryota</taxon>
        <taxon>Sar</taxon>
        <taxon>Alveolata</taxon>
        <taxon>Ciliophora</taxon>
        <taxon>Intramacronucleata</taxon>
        <taxon>Oligohymenophorea</taxon>
        <taxon>Peniculida</taxon>
        <taxon>Parameciidae</taxon>
        <taxon>Paramecium</taxon>
    </lineage>
</organism>
<evidence type="ECO:0000313" key="2">
    <source>
        <dbReference type="Proteomes" id="UP000689195"/>
    </source>
</evidence>
<accession>A0A8S1XUB9</accession>
<name>A0A8S1XUB9_9CILI</name>
<gene>
    <name evidence="1" type="ORF">PPENT_87.1.T1380099</name>
</gene>
<comment type="caution">
    <text evidence="1">The sequence shown here is derived from an EMBL/GenBank/DDBJ whole genome shotgun (WGS) entry which is preliminary data.</text>
</comment>
<evidence type="ECO:0000313" key="1">
    <source>
        <dbReference type="EMBL" id="CAD8204800.1"/>
    </source>
</evidence>